<dbReference type="Proteomes" id="UP000050349">
    <property type="component" value="Unassembled WGS sequence"/>
</dbReference>
<evidence type="ECO:0000313" key="1">
    <source>
        <dbReference type="EMBL" id="KPU61750.1"/>
    </source>
</evidence>
<gene>
    <name evidence="1" type="ORF">AN403_5876</name>
</gene>
<sequence>MFTRENEQTNSISLALERQVWECVRRIQKTVGAGLPAMAISRTLSPASRLLRKALRGNYAWVVIRPWLSAKFESSAICGMLLMFSIARGSYWLVLTNPCRVQAGTSSTSPLLTSTPSASPRVNTPLPHWITNRCHQEWA</sequence>
<dbReference type="AlphaFoldDB" id="A0A0P8X6M0"/>
<accession>A0A0P8X6M0</accession>
<dbReference type="PATRIC" id="fig|294.162.peg.449"/>
<evidence type="ECO:0000313" key="2">
    <source>
        <dbReference type="Proteomes" id="UP000050349"/>
    </source>
</evidence>
<dbReference type="EMBL" id="LJXB01000047">
    <property type="protein sequence ID" value="KPU61750.1"/>
    <property type="molecule type" value="Genomic_DNA"/>
</dbReference>
<organism evidence="1 2">
    <name type="scientific">Pseudomonas fluorescens</name>
    <dbReference type="NCBI Taxonomy" id="294"/>
    <lineage>
        <taxon>Bacteria</taxon>
        <taxon>Pseudomonadati</taxon>
        <taxon>Pseudomonadota</taxon>
        <taxon>Gammaproteobacteria</taxon>
        <taxon>Pseudomonadales</taxon>
        <taxon>Pseudomonadaceae</taxon>
        <taxon>Pseudomonas</taxon>
    </lineage>
</organism>
<reference evidence="1 2" key="1">
    <citation type="submission" date="2015-09" db="EMBL/GenBank/DDBJ databases">
        <authorList>
            <person name="Jackson K.R."/>
            <person name="Lunt B.L."/>
            <person name="Fisher J.N.B."/>
            <person name="Gardner A.V."/>
            <person name="Bailey M.E."/>
            <person name="Deus L.M."/>
            <person name="Earl A.S."/>
            <person name="Gibby P.D."/>
            <person name="Hartmann K.A."/>
            <person name="Liu J.E."/>
            <person name="Manci A.M."/>
            <person name="Nielsen D.A."/>
            <person name="Solomon M.B."/>
            <person name="Breakwell D.P."/>
            <person name="Burnett S.H."/>
            <person name="Grose J.H."/>
        </authorList>
    </citation>
    <scope>NUCLEOTIDE SEQUENCE [LARGE SCALE GENOMIC DNA]</scope>
    <source>
        <strain evidence="1 2">S613</strain>
    </source>
</reference>
<comment type="caution">
    <text evidence="1">The sequence shown here is derived from an EMBL/GenBank/DDBJ whole genome shotgun (WGS) entry which is preliminary data.</text>
</comment>
<proteinExistence type="predicted"/>
<name>A0A0P8X6M0_PSEFL</name>
<protein>
    <submittedName>
        <fullName evidence="1">Uncharacterized protein</fullName>
    </submittedName>
</protein>